<accession>A0ABQ5D0N2</accession>
<reference evidence="1" key="2">
    <citation type="submission" date="2022-01" db="EMBL/GenBank/DDBJ databases">
        <authorList>
            <person name="Yamashiro T."/>
            <person name="Shiraishi A."/>
            <person name="Satake H."/>
            <person name="Nakayama K."/>
        </authorList>
    </citation>
    <scope>NUCLEOTIDE SEQUENCE</scope>
</reference>
<keyword evidence="2" id="KW-1185">Reference proteome</keyword>
<organism evidence="1 2">
    <name type="scientific">Tanacetum coccineum</name>
    <dbReference type="NCBI Taxonomy" id="301880"/>
    <lineage>
        <taxon>Eukaryota</taxon>
        <taxon>Viridiplantae</taxon>
        <taxon>Streptophyta</taxon>
        <taxon>Embryophyta</taxon>
        <taxon>Tracheophyta</taxon>
        <taxon>Spermatophyta</taxon>
        <taxon>Magnoliopsida</taxon>
        <taxon>eudicotyledons</taxon>
        <taxon>Gunneridae</taxon>
        <taxon>Pentapetalae</taxon>
        <taxon>asterids</taxon>
        <taxon>campanulids</taxon>
        <taxon>Asterales</taxon>
        <taxon>Asteraceae</taxon>
        <taxon>Asteroideae</taxon>
        <taxon>Anthemideae</taxon>
        <taxon>Anthemidinae</taxon>
        <taxon>Tanacetum</taxon>
    </lineage>
</organism>
<dbReference type="EMBL" id="BQNB010014802">
    <property type="protein sequence ID" value="GJT32558.1"/>
    <property type="molecule type" value="Genomic_DNA"/>
</dbReference>
<gene>
    <name evidence="1" type="ORF">Tco_0922977</name>
</gene>
<evidence type="ECO:0000313" key="1">
    <source>
        <dbReference type="EMBL" id="GJT32558.1"/>
    </source>
</evidence>
<protein>
    <submittedName>
        <fullName evidence="1">Uncharacterized protein</fullName>
    </submittedName>
</protein>
<proteinExistence type="predicted"/>
<evidence type="ECO:0000313" key="2">
    <source>
        <dbReference type="Proteomes" id="UP001151760"/>
    </source>
</evidence>
<dbReference type="Proteomes" id="UP001151760">
    <property type="component" value="Unassembled WGS sequence"/>
</dbReference>
<reference evidence="1" key="1">
    <citation type="journal article" date="2022" name="Int. J. Mol. Sci.">
        <title>Draft Genome of Tanacetum Coccineum: Genomic Comparison of Closely Related Tanacetum-Family Plants.</title>
        <authorList>
            <person name="Yamashiro T."/>
            <person name="Shiraishi A."/>
            <person name="Nakayama K."/>
            <person name="Satake H."/>
        </authorList>
    </citation>
    <scope>NUCLEOTIDE SEQUENCE</scope>
</reference>
<name>A0ABQ5D0N2_9ASTR</name>
<sequence length="95" mass="11032">MLNKKLQADYWNEMCYQLLKLMIQKMNIKFRGGLLGLKDFKMILRVTTAQSYGCAAIAHCVFDFLIAEAKPAPEQVKNNQITYMERGKEVVLERE</sequence>
<comment type="caution">
    <text evidence="1">The sequence shown here is derived from an EMBL/GenBank/DDBJ whole genome shotgun (WGS) entry which is preliminary data.</text>
</comment>